<dbReference type="PROSITE" id="PS00061">
    <property type="entry name" value="ADH_SHORT"/>
    <property type="match status" value="1"/>
</dbReference>
<accession>A0A315ZK33</accession>
<dbReference type="PRINTS" id="PR00081">
    <property type="entry name" value="GDHRDH"/>
</dbReference>
<sequence length="256" mass="28408">MELKGKVVWITGASSGIGEALVFALATYECKFILSGRNAEKLERIAKSVDAESLVLPFDMEDTPTFPEVVEKVDQHFGRLDLLILSSGISQRASFEEMTEQAFRKIMEINLFGHVFLTKAVLPFLLNQLDPMIVEISSVQGKIGLPERAAYSTSKHAVQGFFDSLRAEYAYKGLKVQVITPGYVATNLSANALNADGKAIGKLEQKGISPQECAQKIVRAIEAEKEEVYVGAFKEQFGLWLKRFFPSILRKLIAKK</sequence>
<dbReference type="InterPro" id="IPR036291">
    <property type="entry name" value="NAD(P)-bd_dom_sf"/>
</dbReference>
<dbReference type="Proteomes" id="UP000245535">
    <property type="component" value="Unassembled WGS sequence"/>
</dbReference>
<dbReference type="SUPFAM" id="SSF51735">
    <property type="entry name" value="NAD(P)-binding Rossmann-fold domains"/>
    <property type="match status" value="1"/>
</dbReference>
<evidence type="ECO:0000256" key="2">
    <source>
        <dbReference type="ARBA" id="ARBA00023002"/>
    </source>
</evidence>
<protein>
    <submittedName>
        <fullName evidence="4">Short-subunit dehydrogenase</fullName>
    </submittedName>
</protein>
<keyword evidence="5" id="KW-1185">Reference proteome</keyword>
<dbReference type="GO" id="GO:0016020">
    <property type="term" value="C:membrane"/>
    <property type="evidence" value="ECO:0007669"/>
    <property type="project" value="TreeGrafter"/>
</dbReference>
<dbReference type="OrthoDB" id="822355at2"/>
<evidence type="ECO:0000313" key="4">
    <source>
        <dbReference type="EMBL" id="PWJ45054.1"/>
    </source>
</evidence>
<dbReference type="InterPro" id="IPR002347">
    <property type="entry name" value="SDR_fam"/>
</dbReference>
<dbReference type="Pfam" id="PF00106">
    <property type="entry name" value="adh_short"/>
    <property type="match status" value="1"/>
</dbReference>
<proteinExistence type="inferred from homology"/>
<name>A0A315ZK33_SEDFL</name>
<evidence type="ECO:0000256" key="1">
    <source>
        <dbReference type="ARBA" id="ARBA00006484"/>
    </source>
</evidence>
<evidence type="ECO:0000313" key="5">
    <source>
        <dbReference type="Proteomes" id="UP000245535"/>
    </source>
</evidence>
<dbReference type="InterPro" id="IPR020904">
    <property type="entry name" value="Sc_DH/Rdtase_CS"/>
</dbReference>
<dbReference type="PANTHER" id="PTHR44196">
    <property type="entry name" value="DEHYDROGENASE/REDUCTASE SDR FAMILY MEMBER 7B"/>
    <property type="match status" value="1"/>
</dbReference>
<dbReference type="PRINTS" id="PR00080">
    <property type="entry name" value="SDRFAMILY"/>
</dbReference>
<dbReference type="NCBIfam" id="NF004825">
    <property type="entry name" value="PRK06181.1"/>
    <property type="match status" value="1"/>
</dbReference>
<gene>
    <name evidence="4" type="ORF">BC781_1011457</name>
</gene>
<keyword evidence="2" id="KW-0560">Oxidoreductase</keyword>
<comment type="caution">
    <text evidence="4">The sequence shown here is derived from an EMBL/GenBank/DDBJ whole genome shotgun (WGS) entry which is preliminary data.</text>
</comment>
<comment type="similarity">
    <text evidence="1 3">Belongs to the short-chain dehydrogenases/reductases (SDR) family.</text>
</comment>
<dbReference type="PANTHER" id="PTHR44196:SF1">
    <property type="entry name" value="DEHYDROGENASE_REDUCTASE SDR FAMILY MEMBER 7B"/>
    <property type="match status" value="1"/>
</dbReference>
<dbReference type="EMBL" id="QGDO01000001">
    <property type="protein sequence ID" value="PWJ45054.1"/>
    <property type="molecule type" value="Genomic_DNA"/>
</dbReference>
<dbReference type="AlphaFoldDB" id="A0A315ZK33"/>
<organism evidence="4 5">
    <name type="scientific">Sediminitomix flava</name>
    <dbReference type="NCBI Taxonomy" id="379075"/>
    <lineage>
        <taxon>Bacteria</taxon>
        <taxon>Pseudomonadati</taxon>
        <taxon>Bacteroidota</taxon>
        <taxon>Cytophagia</taxon>
        <taxon>Cytophagales</taxon>
        <taxon>Flammeovirgaceae</taxon>
        <taxon>Sediminitomix</taxon>
    </lineage>
</organism>
<dbReference type="Gene3D" id="3.40.50.720">
    <property type="entry name" value="NAD(P)-binding Rossmann-like Domain"/>
    <property type="match status" value="1"/>
</dbReference>
<evidence type="ECO:0000256" key="3">
    <source>
        <dbReference type="RuleBase" id="RU000363"/>
    </source>
</evidence>
<dbReference type="GO" id="GO:0016491">
    <property type="term" value="F:oxidoreductase activity"/>
    <property type="evidence" value="ECO:0007669"/>
    <property type="project" value="UniProtKB-KW"/>
</dbReference>
<reference evidence="4 5" key="1">
    <citation type="submission" date="2018-03" db="EMBL/GenBank/DDBJ databases">
        <title>Genomic Encyclopedia of Archaeal and Bacterial Type Strains, Phase II (KMG-II): from individual species to whole genera.</title>
        <authorList>
            <person name="Goeker M."/>
        </authorList>
    </citation>
    <scope>NUCLEOTIDE SEQUENCE [LARGE SCALE GENOMIC DNA]</scope>
    <source>
        <strain evidence="4 5">DSM 28229</strain>
    </source>
</reference>
<dbReference type="RefSeq" id="WP_109616509.1">
    <property type="nucleotide sequence ID" value="NZ_QGDO01000001.1"/>
</dbReference>